<organism evidence="2 3">
    <name type="scientific">Leptolyngbya foveolarum</name>
    <dbReference type="NCBI Taxonomy" id="47253"/>
    <lineage>
        <taxon>Bacteria</taxon>
        <taxon>Bacillati</taxon>
        <taxon>Cyanobacteriota</taxon>
        <taxon>Cyanophyceae</taxon>
        <taxon>Leptolyngbyales</taxon>
        <taxon>Leptolyngbyaceae</taxon>
        <taxon>Leptolyngbya group</taxon>
        <taxon>Leptolyngbya</taxon>
    </lineage>
</organism>
<evidence type="ECO:0000256" key="1">
    <source>
        <dbReference type="SAM" id="SignalP"/>
    </source>
</evidence>
<protein>
    <submittedName>
        <fullName evidence="2">Uncharacterized protein</fullName>
    </submittedName>
</protein>
<evidence type="ECO:0000313" key="2">
    <source>
        <dbReference type="EMBL" id="PZO09502.1"/>
    </source>
</evidence>
<comment type="caution">
    <text evidence="2">The sequence shown here is derived from an EMBL/GenBank/DDBJ whole genome shotgun (WGS) entry which is preliminary data.</text>
</comment>
<dbReference type="Proteomes" id="UP000249354">
    <property type="component" value="Unassembled WGS sequence"/>
</dbReference>
<accession>A0A2W4TKP9</accession>
<reference evidence="3" key="1">
    <citation type="submission" date="2018-04" db="EMBL/GenBank/DDBJ databases">
        <authorList>
            <person name="Cornet L."/>
        </authorList>
    </citation>
    <scope>NUCLEOTIDE SEQUENCE [LARGE SCALE GENOMIC DNA]</scope>
</reference>
<sequence>MKVTHLLCAIATPAVLLWSFLSLPSLAPPEIASGDGIVNADIVACLSRTDTFIGTLDVEVEKGQIDRTGYFGDGSFRILCYPNPYGRSNQSLVIIFAAHDTDFDIANTFVQIAINQIAD</sequence>
<gene>
    <name evidence="2" type="ORF">DCF25_21615</name>
</gene>
<dbReference type="EMBL" id="QBMC01000251">
    <property type="protein sequence ID" value="PZO09502.1"/>
    <property type="molecule type" value="Genomic_DNA"/>
</dbReference>
<keyword evidence="1" id="KW-0732">Signal</keyword>
<dbReference type="AlphaFoldDB" id="A0A2W4TKP9"/>
<reference evidence="2 3" key="2">
    <citation type="submission" date="2018-06" db="EMBL/GenBank/DDBJ databases">
        <title>Metagenomic assembly of (sub)arctic Cyanobacteria and their associated microbiome from non-axenic cultures.</title>
        <authorList>
            <person name="Baurain D."/>
        </authorList>
    </citation>
    <scope>NUCLEOTIDE SEQUENCE [LARGE SCALE GENOMIC DNA]</scope>
    <source>
        <strain evidence="2">ULC129bin1</strain>
    </source>
</reference>
<feature type="chain" id="PRO_5015954091" evidence="1">
    <location>
        <begin position="28"/>
        <end position="119"/>
    </location>
</feature>
<evidence type="ECO:0000313" key="3">
    <source>
        <dbReference type="Proteomes" id="UP000249354"/>
    </source>
</evidence>
<proteinExistence type="predicted"/>
<name>A0A2W4TKP9_9CYAN</name>
<feature type="signal peptide" evidence="1">
    <location>
        <begin position="1"/>
        <end position="27"/>
    </location>
</feature>